<feature type="transmembrane region" description="Helical" evidence="7">
    <location>
        <begin position="304"/>
        <end position="323"/>
    </location>
</feature>
<comment type="caution">
    <text evidence="9">The sequence shown here is derived from an EMBL/GenBank/DDBJ whole genome shotgun (WGS) entry which is preliminary data.</text>
</comment>
<dbReference type="InterPro" id="IPR010227">
    <property type="entry name" value="NADH_Q_OxRdtase_chainM/4"/>
</dbReference>
<dbReference type="Proteomes" id="UP000474777">
    <property type="component" value="Unassembled WGS sequence"/>
</dbReference>
<feature type="transmembrane region" description="Helical" evidence="7">
    <location>
        <begin position="447"/>
        <end position="467"/>
    </location>
</feature>
<comment type="similarity">
    <text evidence="2">Belongs to the complex I subunit 4 family.</text>
</comment>
<dbReference type="InterPro" id="IPR001750">
    <property type="entry name" value="ND/Mrp_TM"/>
</dbReference>
<protein>
    <submittedName>
        <fullName evidence="9">NADH-quinone oxidoreductase subunit M</fullName>
        <ecNumber evidence="9">1.6.5.11</ecNumber>
    </submittedName>
</protein>
<feature type="transmembrane region" description="Helical" evidence="7">
    <location>
        <begin position="212"/>
        <end position="234"/>
    </location>
</feature>
<feature type="transmembrane region" description="Helical" evidence="7">
    <location>
        <begin position="407"/>
        <end position="427"/>
    </location>
</feature>
<evidence type="ECO:0000256" key="7">
    <source>
        <dbReference type="SAM" id="Phobius"/>
    </source>
</evidence>
<dbReference type="AlphaFoldDB" id="A0A6B3LR94"/>
<evidence type="ECO:0000313" key="9">
    <source>
        <dbReference type="EMBL" id="NEM97575.1"/>
    </source>
</evidence>
<dbReference type="InterPro" id="IPR003918">
    <property type="entry name" value="NADH_UbQ_OxRdtase"/>
</dbReference>
<organism evidence="9 10">
    <name type="scientific">Pontibacter burrus</name>
    <dbReference type="NCBI Taxonomy" id="2704466"/>
    <lineage>
        <taxon>Bacteria</taxon>
        <taxon>Pseudomonadati</taxon>
        <taxon>Bacteroidota</taxon>
        <taxon>Cytophagia</taxon>
        <taxon>Cytophagales</taxon>
        <taxon>Hymenobacteraceae</taxon>
        <taxon>Pontibacter</taxon>
    </lineage>
</organism>
<dbReference type="EC" id="1.6.5.11" evidence="9"/>
<accession>A0A6B3LR94</accession>
<feature type="transmembrane region" description="Helical" evidence="7">
    <location>
        <begin position="164"/>
        <end position="185"/>
    </location>
</feature>
<comment type="subcellular location">
    <subcellularLocation>
        <location evidence="1">Endomembrane system</location>
        <topology evidence="1">Multi-pass membrane protein</topology>
    </subcellularLocation>
    <subcellularLocation>
        <location evidence="6">Membrane</location>
        <topology evidence="6">Multi-pass membrane protein</topology>
    </subcellularLocation>
</comment>
<dbReference type="GO" id="GO:0042773">
    <property type="term" value="P:ATP synthesis coupled electron transport"/>
    <property type="evidence" value="ECO:0007669"/>
    <property type="project" value="InterPro"/>
</dbReference>
<feature type="transmembrane region" description="Helical" evidence="7">
    <location>
        <begin position="335"/>
        <end position="353"/>
    </location>
</feature>
<evidence type="ECO:0000313" key="10">
    <source>
        <dbReference type="Proteomes" id="UP000474777"/>
    </source>
</evidence>
<evidence type="ECO:0000256" key="4">
    <source>
        <dbReference type="ARBA" id="ARBA00022989"/>
    </source>
</evidence>
<keyword evidence="9" id="KW-0560">Oxidoreductase</keyword>
<feature type="transmembrane region" description="Helical" evidence="7">
    <location>
        <begin position="83"/>
        <end position="101"/>
    </location>
</feature>
<evidence type="ECO:0000256" key="2">
    <source>
        <dbReference type="ARBA" id="ARBA00009025"/>
    </source>
</evidence>
<dbReference type="GO" id="GO:0008137">
    <property type="term" value="F:NADH dehydrogenase (ubiquinone) activity"/>
    <property type="evidence" value="ECO:0007669"/>
    <property type="project" value="InterPro"/>
</dbReference>
<dbReference type="NCBIfam" id="TIGR01972">
    <property type="entry name" value="NDH_I_M"/>
    <property type="match status" value="1"/>
</dbReference>
<dbReference type="NCBIfam" id="NF004498">
    <property type="entry name" value="PRK05846.1-1"/>
    <property type="match status" value="1"/>
</dbReference>
<gene>
    <name evidence="9" type="primary">nuoM</name>
    <name evidence="9" type="ORF">GXP69_07705</name>
</gene>
<dbReference type="GO" id="GO:0016020">
    <property type="term" value="C:membrane"/>
    <property type="evidence" value="ECO:0007669"/>
    <property type="project" value="UniProtKB-SubCell"/>
</dbReference>
<feature type="transmembrane region" description="Helical" evidence="7">
    <location>
        <begin position="108"/>
        <end position="127"/>
    </location>
</feature>
<feature type="transmembrane region" description="Helical" evidence="7">
    <location>
        <begin position="374"/>
        <end position="395"/>
    </location>
</feature>
<feature type="transmembrane region" description="Helical" evidence="7">
    <location>
        <begin position="276"/>
        <end position="297"/>
    </location>
</feature>
<evidence type="ECO:0000259" key="8">
    <source>
        <dbReference type="Pfam" id="PF00361"/>
    </source>
</evidence>
<proteinExistence type="inferred from homology"/>
<evidence type="ECO:0000256" key="5">
    <source>
        <dbReference type="ARBA" id="ARBA00023136"/>
    </source>
</evidence>
<feature type="transmembrane region" description="Helical" evidence="7">
    <location>
        <begin position="246"/>
        <end position="270"/>
    </location>
</feature>
<dbReference type="PANTHER" id="PTHR43507">
    <property type="entry name" value="NADH-UBIQUINONE OXIDOREDUCTASE CHAIN 4"/>
    <property type="match status" value="1"/>
</dbReference>
<keyword evidence="4 7" id="KW-1133">Transmembrane helix</keyword>
<evidence type="ECO:0000256" key="3">
    <source>
        <dbReference type="ARBA" id="ARBA00022692"/>
    </source>
</evidence>
<dbReference type="PRINTS" id="PR01437">
    <property type="entry name" value="NUOXDRDTASE4"/>
</dbReference>
<feature type="transmembrane region" description="Helical" evidence="7">
    <location>
        <begin position="133"/>
        <end position="152"/>
    </location>
</feature>
<reference evidence="9 10" key="1">
    <citation type="submission" date="2020-02" db="EMBL/GenBank/DDBJ databases">
        <authorList>
            <person name="Kim M.K."/>
        </authorList>
    </citation>
    <scope>NUCLEOTIDE SEQUENCE [LARGE SCALE GENOMIC DNA]</scope>
    <source>
        <strain evidence="9 10">BT327</strain>
    </source>
</reference>
<dbReference type="Pfam" id="PF00361">
    <property type="entry name" value="Proton_antipo_M"/>
    <property type="match status" value="1"/>
</dbReference>
<keyword evidence="3 6" id="KW-0812">Transmembrane</keyword>
<dbReference type="RefSeq" id="WP_163914093.1">
    <property type="nucleotide sequence ID" value="NZ_JAAGWD010000003.1"/>
</dbReference>
<dbReference type="GO" id="GO:0015990">
    <property type="term" value="P:electron transport coupled proton transport"/>
    <property type="evidence" value="ECO:0007669"/>
    <property type="project" value="TreeGrafter"/>
</dbReference>
<sequence>MILVWLIVILMAGGLLAWLSKKVSPELPRWVALGAILLDLILIVYLWISTEATTGSAWLIRYDIPWIPQWGVSFSLALDGLSLLMLLLTFFLGLLSVLISWKEIKTKVGFFHFNLLWVLAGIAGVFLTMDLFLFYFFWEVMLIPMYFLIGVWGHENRTYAAFKFFLFTQASGLLMLLAILGLYFIHGSEAGNYTFNYFELLNTPLTTDAARLLMFGFLAAFLVKLPVVPFHSWLPDAHSQAPTAGSVILAGLLLKTGAYGLLRFVVPLFPTAAVEFAPWAMLLGVIGILYGAIVAYSQTDLKRLVAYTSVSHMGFVILGVFAFNEWALQGVVMQMIAHGLSTGALFILAGFLYERLHTRDLAQMGGFWSKAPRMGVVALVFVMATLGLPGLGNFIAEFLTLVGSWQANNWLTVFATIGIVMATAYSLRIMQKVFYEPGPQQETFRDLNFREMLIAVPMVLGLLWLGLYPQPIIDMARPSITEQLQAYNMKEPTIAEPKTAVLQPEPEATINTNQLAINQRAFSNLQIIQSPN</sequence>
<name>A0A6B3LR94_9BACT</name>
<dbReference type="GO" id="GO:0012505">
    <property type="term" value="C:endomembrane system"/>
    <property type="evidence" value="ECO:0007669"/>
    <property type="project" value="UniProtKB-SubCell"/>
</dbReference>
<evidence type="ECO:0000256" key="1">
    <source>
        <dbReference type="ARBA" id="ARBA00004127"/>
    </source>
</evidence>
<feature type="domain" description="NADH:quinone oxidoreductase/Mrp antiporter transmembrane" evidence="8">
    <location>
        <begin position="129"/>
        <end position="421"/>
    </location>
</feature>
<evidence type="ECO:0000256" key="6">
    <source>
        <dbReference type="RuleBase" id="RU000320"/>
    </source>
</evidence>
<keyword evidence="10" id="KW-1185">Reference proteome</keyword>
<keyword evidence="5 7" id="KW-0472">Membrane</keyword>
<dbReference type="PANTHER" id="PTHR43507:SF1">
    <property type="entry name" value="NADH-UBIQUINONE OXIDOREDUCTASE CHAIN 4"/>
    <property type="match status" value="1"/>
</dbReference>
<dbReference type="EMBL" id="JAAGWD010000003">
    <property type="protein sequence ID" value="NEM97575.1"/>
    <property type="molecule type" value="Genomic_DNA"/>
</dbReference>
<feature type="transmembrane region" description="Helical" evidence="7">
    <location>
        <begin position="27"/>
        <end position="48"/>
    </location>
</feature>
<dbReference type="GO" id="GO:0003954">
    <property type="term" value="F:NADH dehydrogenase activity"/>
    <property type="evidence" value="ECO:0007669"/>
    <property type="project" value="TreeGrafter"/>
</dbReference>
<dbReference type="GO" id="GO:0048039">
    <property type="term" value="F:ubiquinone binding"/>
    <property type="evidence" value="ECO:0007669"/>
    <property type="project" value="TreeGrafter"/>
</dbReference>